<feature type="region of interest" description="Disordered" evidence="1">
    <location>
        <begin position="65"/>
        <end position="84"/>
    </location>
</feature>
<name>A0AAU6VZP3_9VIRU</name>
<protein>
    <recommendedName>
        <fullName evidence="3">HNH endonuclease</fullName>
    </recommendedName>
</protein>
<evidence type="ECO:0000313" key="2">
    <source>
        <dbReference type="EMBL" id="XAI69842.1"/>
    </source>
</evidence>
<accession>A0AAU6VZP3</accession>
<evidence type="ECO:0000256" key="1">
    <source>
        <dbReference type="SAM" id="MobiDB-lite"/>
    </source>
</evidence>
<reference evidence="2" key="1">
    <citation type="journal article" date="2024" name="J. Gen. Virol.">
        <title>Novel phages of Pseudomonas syringae unveil numerous potential auxiliary metabolic genes.</title>
        <authorList>
            <person name="Feltin C."/>
            <person name="Garneau J.R."/>
            <person name="Morris C.E."/>
            <person name="Berard A."/>
            <person name="Torres-Barcelo C."/>
        </authorList>
    </citation>
    <scope>NUCLEOTIDE SEQUENCE</scope>
</reference>
<organism evidence="2">
    <name type="scientific">Pseudomonas phage Lyrsu03</name>
    <dbReference type="NCBI Taxonomy" id="3138537"/>
    <lineage>
        <taxon>Viruses</taxon>
    </lineage>
</organism>
<sequence>MNTYKVTMGCEECGYNEHPAALTFDHIDPNTKAFTPAHAVTRSWEALEEELGKCRVLCANCHNIHSHNQRSNPDDFSQTEEEGL</sequence>
<dbReference type="EMBL" id="PP179314">
    <property type="protein sequence ID" value="XAI69842.1"/>
    <property type="molecule type" value="Genomic_DNA"/>
</dbReference>
<evidence type="ECO:0008006" key="3">
    <source>
        <dbReference type="Google" id="ProtNLM"/>
    </source>
</evidence>
<proteinExistence type="predicted"/>
<gene>
    <name evidence="2" type="ORF">Lyrsu03_00044</name>
</gene>